<reference evidence="4 5" key="1">
    <citation type="submission" date="2024-09" db="EMBL/GenBank/DDBJ databases">
        <title>Chromosome-scale assembly of Riccia fluitans.</title>
        <authorList>
            <person name="Paukszto L."/>
            <person name="Sawicki J."/>
            <person name="Karawczyk K."/>
            <person name="Piernik-Szablinska J."/>
            <person name="Szczecinska M."/>
            <person name="Mazdziarz M."/>
        </authorList>
    </citation>
    <scope>NUCLEOTIDE SEQUENCE [LARGE SCALE GENOMIC DNA]</scope>
    <source>
        <strain evidence="4">Rf_01</strain>
        <tissue evidence="4">Aerial parts of the thallus</tissue>
    </source>
</reference>
<dbReference type="PANTHER" id="PTHR10566:SF124">
    <property type="entry name" value="PROTEIN KINASE SUPERFAMILY PROTEIN"/>
    <property type="match status" value="1"/>
</dbReference>
<dbReference type="PANTHER" id="PTHR10566">
    <property type="entry name" value="CHAPERONE-ACTIVITY OF BC1 COMPLEX CABC1 -RELATED"/>
    <property type="match status" value="1"/>
</dbReference>
<gene>
    <name evidence="4" type="ORF">R1flu_014449</name>
</gene>
<feature type="region of interest" description="Disordered" evidence="2">
    <location>
        <begin position="675"/>
        <end position="738"/>
    </location>
</feature>
<dbReference type="AlphaFoldDB" id="A0ABD1YG58"/>
<dbReference type="InterPro" id="IPR011009">
    <property type="entry name" value="Kinase-like_dom_sf"/>
</dbReference>
<dbReference type="SUPFAM" id="SSF56112">
    <property type="entry name" value="Protein kinase-like (PK-like)"/>
    <property type="match status" value="1"/>
</dbReference>
<dbReference type="CDD" id="cd05121">
    <property type="entry name" value="ABC1_ADCK3-like"/>
    <property type="match status" value="1"/>
</dbReference>
<sequence length="819" mass="91747">MRNLCLLIRAHQHSVRSTLHFSRILHSGTSNGETGNKSLARASSKKTAKYGREPLQAFDSFSSFSPEFYSGFRRIHTRPAGRGGEVEWSNYNPDEFARYYRYRPFPVAIRATVIIAEMLLLGMNQLVEKDIRKRAEKLRRSLIRLGPFYIKLGQALSTRPDILPADYCNELAKLQDRIPPYPTSTALEFLEAELGAPASHLYAHITPEPVAAASLGQVYKAQLHSGELVAVKVQRPGITGRLALDAYLLRLLGGALQRFRIARSDLLAMLNEMVERMFEEVDYVREGRYAERFAKLFGIPRESDGPVPIRGMERIRLKNSANSVEGVVRVPKIYWDLTSKGVLTMEWMEGLKLTDGNSLKEAHLNVNEIVDQGVFCSLRQLLEEGFFHADPHPGNLVVTKDGVLAYFDFGMMSEIRREYRIGLIRTIIHFVNRDSVGLAKDFKILGFIPKETDTAPIAQALRETFGEEGTKSQLDFQGIMTQLSDVMYQFQFRLPPEYAMVIRALGSLEGTATVLDPEFKVVASAYPFIVGRLLADPDPEMRDILRELLIRNNGSIRWHRLERLVFAIAEQSTSSGEEESGRRQWNVRDGLGRRAAAGIKGAFNTRAVASATMDVLEHILSDKGSREDDVEFSKPHGNSIWQLYPWGFQREGASSAFPWSRYTLANVWGKGPGKSLRGTRLWQQRTDADSNVKGNAGENVTQRPKMSSNDGSADGGQKKSTKNREFSSNTPKDQEKMSDAFGGRVTVGIQAFANAVTSAPEVWIPVMVRLAAKAEARSLGSDVASSLLEVYRNRTSEASFLYLSKVLREKEESVEQGSF</sequence>
<name>A0ABD1YG58_9MARC</name>
<organism evidence="4 5">
    <name type="scientific">Riccia fluitans</name>
    <dbReference type="NCBI Taxonomy" id="41844"/>
    <lineage>
        <taxon>Eukaryota</taxon>
        <taxon>Viridiplantae</taxon>
        <taxon>Streptophyta</taxon>
        <taxon>Embryophyta</taxon>
        <taxon>Marchantiophyta</taxon>
        <taxon>Marchantiopsida</taxon>
        <taxon>Marchantiidae</taxon>
        <taxon>Marchantiales</taxon>
        <taxon>Ricciaceae</taxon>
        <taxon>Riccia</taxon>
    </lineage>
</organism>
<evidence type="ECO:0000313" key="5">
    <source>
        <dbReference type="Proteomes" id="UP001605036"/>
    </source>
</evidence>
<dbReference type="PROSITE" id="PS50011">
    <property type="entry name" value="PROTEIN_KINASE_DOM"/>
    <property type="match status" value="1"/>
</dbReference>
<dbReference type="EMBL" id="JBHFFA010000004">
    <property type="protein sequence ID" value="KAL2629763.1"/>
    <property type="molecule type" value="Genomic_DNA"/>
</dbReference>
<feature type="domain" description="Protein kinase" evidence="3">
    <location>
        <begin position="204"/>
        <end position="562"/>
    </location>
</feature>
<dbReference type="InterPro" id="IPR004147">
    <property type="entry name" value="ABC1_dom"/>
</dbReference>
<evidence type="ECO:0000256" key="2">
    <source>
        <dbReference type="SAM" id="MobiDB-lite"/>
    </source>
</evidence>
<comment type="similarity">
    <text evidence="1">Belongs to the protein kinase superfamily. ADCK protein kinase family.</text>
</comment>
<dbReference type="InterPro" id="IPR050154">
    <property type="entry name" value="UbiB_kinase"/>
</dbReference>
<dbReference type="Proteomes" id="UP001605036">
    <property type="component" value="Unassembled WGS sequence"/>
</dbReference>
<keyword evidence="5" id="KW-1185">Reference proteome</keyword>
<dbReference type="InterPro" id="IPR000719">
    <property type="entry name" value="Prot_kinase_dom"/>
</dbReference>
<proteinExistence type="inferred from homology"/>
<dbReference type="Pfam" id="PF03109">
    <property type="entry name" value="ABC1"/>
    <property type="match status" value="1"/>
</dbReference>
<evidence type="ECO:0000259" key="3">
    <source>
        <dbReference type="PROSITE" id="PS50011"/>
    </source>
</evidence>
<evidence type="ECO:0000313" key="4">
    <source>
        <dbReference type="EMBL" id="KAL2629763.1"/>
    </source>
</evidence>
<feature type="compositionally biased region" description="Polar residues" evidence="2">
    <location>
        <begin position="698"/>
        <end position="711"/>
    </location>
</feature>
<accession>A0ABD1YG58</accession>
<comment type="caution">
    <text evidence="4">The sequence shown here is derived from an EMBL/GenBank/DDBJ whole genome shotgun (WGS) entry which is preliminary data.</text>
</comment>
<evidence type="ECO:0000256" key="1">
    <source>
        <dbReference type="ARBA" id="ARBA00009670"/>
    </source>
</evidence>
<protein>
    <recommendedName>
        <fullName evidence="3">Protein kinase domain-containing protein</fullName>
    </recommendedName>
</protein>